<dbReference type="EMBL" id="LAZR01062246">
    <property type="protein sequence ID" value="KKK61932.1"/>
    <property type="molecule type" value="Genomic_DNA"/>
</dbReference>
<reference evidence="1" key="1">
    <citation type="journal article" date="2015" name="Nature">
        <title>Complex archaea that bridge the gap between prokaryotes and eukaryotes.</title>
        <authorList>
            <person name="Spang A."/>
            <person name="Saw J.H."/>
            <person name="Jorgensen S.L."/>
            <person name="Zaremba-Niedzwiedzka K."/>
            <person name="Martijn J."/>
            <person name="Lind A.E."/>
            <person name="van Eijk R."/>
            <person name="Schleper C."/>
            <person name="Guy L."/>
            <person name="Ettema T.J."/>
        </authorList>
    </citation>
    <scope>NUCLEOTIDE SEQUENCE</scope>
</reference>
<dbReference type="GO" id="GO:0000150">
    <property type="term" value="F:DNA strand exchange activity"/>
    <property type="evidence" value="ECO:0007669"/>
    <property type="project" value="InterPro"/>
</dbReference>
<sequence length="108" mass="12915">IVKTYQHRYYFGQRESCFGSIFYSRSMYPQVLSIPYGFDLIDGKLKENLHEQRIIANMQLWRSQGESYDSISDKLNLLNIPTKRDKIWWGAMVNKILKRKGENNYDKK</sequence>
<name>A0A0F8WYL2_9ZZZZ</name>
<proteinExistence type="predicted"/>
<dbReference type="GO" id="GO:0003677">
    <property type="term" value="F:DNA binding"/>
    <property type="evidence" value="ECO:0007669"/>
    <property type="project" value="InterPro"/>
</dbReference>
<comment type="caution">
    <text evidence="1">The sequence shown here is derived from an EMBL/GenBank/DDBJ whole genome shotgun (WGS) entry which is preliminary data.</text>
</comment>
<accession>A0A0F8WYL2</accession>
<dbReference type="Gene3D" id="3.90.1750.20">
    <property type="entry name" value="Putative Large Serine Recombinase, Chain B, Domain 2"/>
    <property type="match status" value="1"/>
</dbReference>
<protein>
    <submittedName>
        <fullName evidence="1">Uncharacterized protein</fullName>
    </submittedName>
</protein>
<dbReference type="InterPro" id="IPR038109">
    <property type="entry name" value="DNA_bind_recomb_sf"/>
</dbReference>
<evidence type="ECO:0000313" key="1">
    <source>
        <dbReference type="EMBL" id="KKK61932.1"/>
    </source>
</evidence>
<feature type="non-terminal residue" evidence="1">
    <location>
        <position position="1"/>
    </location>
</feature>
<organism evidence="1">
    <name type="scientific">marine sediment metagenome</name>
    <dbReference type="NCBI Taxonomy" id="412755"/>
    <lineage>
        <taxon>unclassified sequences</taxon>
        <taxon>metagenomes</taxon>
        <taxon>ecological metagenomes</taxon>
    </lineage>
</organism>
<gene>
    <name evidence="1" type="ORF">LCGC14_3009380</name>
</gene>
<dbReference type="AlphaFoldDB" id="A0A0F8WYL2"/>